<feature type="transmembrane region" description="Helical" evidence="5">
    <location>
        <begin position="44"/>
        <end position="68"/>
    </location>
</feature>
<dbReference type="GO" id="GO:0016020">
    <property type="term" value="C:membrane"/>
    <property type="evidence" value="ECO:0007669"/>
    <property type="project" value="UniProtKB-SubCell"/>
</dbReference>
<evidence type="ECO:0000256" key="5">
    <source>
        <dbReference type="SAM" id="Phobius"/>
    </source>
</evidence>
<dbReference type="InterPro" id="IPR019428">
    <property type="entry name" value="7TM_GPCR_serpentine_rcpt_Str"/>
</dbReference>
<keyword evidence="3 5" id="KW-1133">Transmembrane helix</keyword>
<dbReference type="PANTHER" id="PTHR22943:SF248">
    <property type="entry name" value="SEVEN TM RECEPTOR"/>
    <property type="match status" value="1"/>
</dbReference>
<dbReference type="AlphaFoldDB" id="W2SJ84"/>
<dbReference type="Pfam" id="PF10326">
    <property type="entry name" value="7TM_GPCR_Str"/>
    <property type="match status" value="1"/>
</dbReference>
<feature type="transmembrane region" description="Helical" evidence="5">
    <location>
        <begin position="239"/>
        <end position="265"/>
    </location>
</feature>
<feature type="transmembrane region" description="Helical" evidence="5">
    <location>
        <begin position="194"/>
        <end position="218"/>
    </location>
</feature>
<feature type="transmembrane region" description="Helical" evidence="5">
    <location>
        <begin position="88"/>
        <end position="111"/>
    </location>
</feature>
<sequence length="354" mass="40005">MATSISDMLSTSTYVICSFALFNNAILLILFFRCPLKNVHSYRYYFIISIIQDVIYSVSLILAVPRVVSQSNFFIFISTGWLDQEPFGYIPLIVFCLSLNTSLLIVTDGFVYKYFQVRKLNQFQHQTSRRTIAIAVLINLAVIINYVVTVYVVMWPEDHFTCLVENTIKLHDLDITTVTFIGLSMKYGMNALNIALMLDMIAVMVLMECIHFFCAKSINNLLKKSTKSRKSQSIHRQMLILLVVQAACPAICLHIPCAASTFFLFTGISTTSTITNTIGVLLALYPFLNPLIIIVFVKDYRNFVLNILRIGAVRRQAGSSVARNNPFVSDVHVVANHLQQRTQHINDTCADTVL</sequence>
<evidence type="ECO:0000313" key="7">
    <source>
        <dbReference type="EMBL" id="ETN69660.1"/>
    </source>
</evidence>
<evidence type="ECO:0000256" key="3">
    <source>
        <dbReference type="ARBA" id="ARBA00022989"/>
    </source>
</evidence>
<dbReference type="Gene3D" id="1.20.1070.10">
    <property type="entry name" value="Rhodopsin 7-helix transmembrane proteins"/>
    <property type="match status" value="1"/>
</dbReference>
<dbReference type="KEGG" id="nai:NECAME_15172"/>
<comment type="subcellular location">
    <subcellularLocation>
        <location evidence="1">Membrane</location>
    </subcellularLocation>
</comment>
<evidence type="ECO:0000256" key="2">
    <source>
        <dbReference type="ARBA" id="ARBA00022692"/>
    </source>
</evidence>
<dbReference type="InterPro" id="IPR017452">
    <property type="entry name" value="GPCR_Rhodpsn_7TM"/>
</dbReference>
<dbReference type="PANTHER" id="PTHR22943">
    <property type="entry name" value="7-TRANSMEMBRANE DOMAIN RECEPTOR C.ELEGANS"/>
    <property type="match status" value="1"/>
</dbReference>
<feature type="transmembrane region" description="Helical" evidence="5">
    <location>
        <begin position="132"/>
        <end position="154"/>
    </location>
</feature>
<dbReference type="OMA" id="IQWKSCL"/>
<reference evidence="8" key="1">
    <citation type="journal article" date="2014" name="Nat. Genet.">
        <title>Genome of the human hookworm Necator americanus.</title>
        <authorList>
            <person name="Tang Y.T."/>
            <person name="Gao X."/>
            <person name="Rosa B.A."/>
            <person name="Abubucker S."/>
            <person name="Hallsworth-Pepin K."/>
            <person name="Martin J."/>
            <person name="Tyagi R."/>
            <person name="Heizer E."/>
            <person name="Zhang X."/>
            <person name="Bhonagiri-Palsikar V."/>
            <person name="Minx P."/>
            <person name="Warren W.C."/>
            <person name="Wang Q."/>
            <person name="Zhan B."/>
            <person name="Hotez P.J."/>
            <person name="Sternberg P.W."/>
            <person name="Dougall A."/>
            <person name="Gaze S.T."/>
            <person name="Mulvenna J."/>
            <person name="Sotillo J."/>
            <person name="Ranganathan S."/>
            <person name="Rabelo E.M."/>
            <person name="Wilson R.K."/>
            <person name="Felgner P.L."/>
            <person name="Bethony J."/>
            <person name="Hawdon J.M."/>
            <person name="Gasser R.B."/>
            <person name="Loukas A."/>
            <person name="Mitreva M."/>
        </authorList>
    </citation>
    <scope>NUCLEOTIDE SEQUENCE [LARGE SCALE GENOMIC DNA]</scope>
</reference>
<dbReference type="PROSITE" id="PS50262">
    <property type="entry name" value="G_PROTEIN_RECEP_F1_2"/>
    <property type="match status" value="1"/>
</dbReference>
<dbReference type="OrthoDB" id="5868335at2759"/>
<feature type="domain" description="G-protein coupled receptors family 1 profile" evidence="6">
    <location>
        <begin position="23"/>
        <end position="293"/>
    </location>
</feature>
<feature type="transmembrane region" description="Helical" evidence="5">
    <location>
        <begin position="277"/>
        <end position="297"/>
    </location>
</feature>
<evidence type="ECO:0000256" key="1">
    <source>
        <dbReference type="ARBA" id="ARBA00004370"/>
    </source>
</evidence>
<dbReference type="SUPFAM" id="SSF81321">
    <property type="entry name" value="Family A G protein-coupled receptor-like"/>
    <property type="match status" value="1"/>
</dbReference>
<name>W2SJ84_NECAM</name>
<evidence type="ECO:0000313" key="8">
    <source>
        <dbReference type="Proteomes" id="UP000053676"/>
    </source>
</evidence>
<keyword evidence="2 5" id="KW-0812">Transmembrane</keyword>
<keyword evidence="8" id="KW-1185">Reference proteome</keyword>
<dbReference type="EMBL" id="KI669066">
    <property type="protein sequence ID" value="ETN69660.1"/>
    <property type="molecule type" value="Genomic_DNA"/>
</dbReference>
<organism evidence="7 8">
    <name type="scientific">Necator americanus</name>
    <name type="common">Human hookworm</name>
    <dbReference type="NCBI Taxonomy" id="51031"/>
    <lineage>
        <taxon>Eukaryota</taxon>
        <taxon>Metazoa</taxon>
        <taxon>Ecdysozoa</taxon>
        <taxon>Nematoda</taxon>
        <taxon>Chromadorea</taxon>
        <taxon>Rhabditida</taxon>
        <taxon>Rhabditina</taxon>
        <taxon>Rhabditomorpha</taxon>
        <taxon>Strongyloidea</taxon>
        <taxon>Ancylostomatidae</taxon>
        <taxon>Bunostominae</taxon>
        <taxon>Necator</taxon>
    </lineage>
</organism>
<evidence type="ECO:0000256" key="4">
    <source>
        <dbReference type="ARBA" id="ARBA00023136"/>
    </source>
</evidence>
<keyword evidence="4 5" id="KW-0472">Membrane</keyword>
<dbReference type="Proteomes" id="UP000053676">
    <property type="component" value="Unassembled WGS sequence"/>
</dbReference>
<proteinExistence type="predicted"/>
<accession>W2SJ84</accession>
<evidence type="ECO:0000259" key="6">
    <source>
        <dbReference type="PROSITE" id="PS50262"/>
    </source>
</evidence>
<gene>
    <name evidence="7" type="ORF">NECAME_15172</name>
</gene>
<feature type="transmembrane region" description="Helical" evidence="5">
    <location>
        <begin position="12"/>
        <end position="32"/>
    </location>
</feature>
<keyword evidence="7" id="KW-0675">Receptor</keyword>
<protein>
    <submittedName>
        <fullName evidence="7">7TM chemoreceptor</fullName>
    </submittedName>
</protein>